<keyword evidence="3" id="KW-0540">Nuclease</keyword>
<dbReference type="SUPFAM" id="SSF143011">
    <property type="entry name" value="RelE-like"/>
    <property type="match status" value="1"/>
</dbReference>
<dbReference type="PANTHER" id="PTHR38039:SF1">
    <property type="entry name" value="TOXIN YOEB"/>
    <property type="match status" value="1"/>
</dbReference>
<name>A0ABS4DHN1_9CHLR</name>
<accession>A0ABS4DHN1</accession>
<sequence length="43" mass="5061">MYETLPLKANLSGYWSRRINDEHRLVYTATGDGIIIVACRYHY</sequence>
<organism evidence="8 9">
    <name type="scientific">Candidatus Chloroploca mongolica</name>
    <dbReference type="NCBI Taxonomy" id="2528176"/>
    <lineage>
        <taxon>Bacteria</taxon>
        <taxon>Bacillati</taxon>
        <taxon>Chloroflexota</taxon>
        <taxon>Chloroflexia</taxon>
        <taxon>Chloroflexales</taxon>
        <taxon>Chloroflexineae</taxon>
        <taxon>Oscillochloridaceae</taxon>
        <taxon>Candidatus Chloroploca</taxon>
    </lineage>
</organism>
<comment type="caution">
    <text evidence="8">The sequence shown here is derived from an EMBL/GenBank/DDBJ whole genome shotgun (WGS) entry which is preliminary data.</text>
</comment>
<gene>
    <name evidence="8" type="ORF">EYB53_024850</name>
</gene>
<keyword evidence="2" id="KW-1277">Toxin-antitoxin system</keyword>
<keyword evidence="5" id="KW-0378">Hydrolase</keyword>
<dbReference type="NCBIfam" id="TIGR02116">
    <property type="entry name" value="toxin_Txe_YoeB"/>
    <property type="match status" value="1"/>
</dbReference>
<dbReference type="Proteomes" id="UP001193081">
    <property type="component" value="Unassembled WGS sequence"/>
</dbReference>
<protein>
    <recommendedName>
        <fullName evidence="7">Endoribonuclease YoeB</fullName>
    </recommendedName>
    <alternativeName>
        <fullName evidence="6">Putative mRNA interferase YoeB</fullName>
    </alternativeName>
</protein>
<evidence type="ECO:0000313" key="8">
    <source>
        <dbReference type="EMBL" id="MBP1468961.1"/>
    </source>
</evidence>
<evidence type="ECO:0000256" key="1">
    <source>
        <dbReference type="ARBA" id="ARBA00008172"/>
    </source>
</evidence>
<dbReference type="InterPro" id="IPR009614">
    <property type="entry name" value="YoeB_toxin"/>
</dbReference>
<keyword evidence="4" id="KW-0255">Endonuclease</keyword>
<evidence type="ECO:0000256" key="3">
    <source>
        <dbReference type="ARBA" id="ARBA00022722"/>
    </source>
</evidence>
<dbReference type="InterPro" id="IPR035093">
    <property type="entry name" value="RelE/ParE_toxin_dom_sf"/>
</dbReference>
<comment type="similarity">
    <text evidence="1">Belongs to the YoeB family.</text>
</comment>
<evidence type="ECO:0000256" key="2">
    <source>
        <dbReference type="ARBA" id="ARBA00022649"/>
    </source>
</evidence>
<evidence type="ECO:0000256" key="7">
    <source>
        <dbReference type="ARBA" id="ARBA00050056"/>
    </source>
</evidence>
<evidence type="ECO:0000256" key="6">
    <source>
        <dbReference type="ARBA" id="ARBA00030388"/>
    </source>
</evidence>
<evidence type="ECO:0000256" key="5">
    <source>
        <dbReference type="ARBA" id="ARBA00022801"/>
    </source>
</evidence>
<dbReference type="EMBL" id="SIJK02000122">
    <property type="protein sequence ID" value="MBP1468961.1"/>
    <property type="molecule type" value="Genomic_DNA"/>
</dbReference>
<reference evidence="8 9" key="1">
    <citation type="submission" date="2021-03" db="EMBL/GenBank/DDBJ databases">
        <authorList>
            <person name="Grouzdev D.S."/>
        </authorList>
    </citation>
    <scope>NUCLEOTIDE SEQUENCE [LARGE SCALE GENOMIC DNA]</scope>
    <source>
        <strain evidence="8 9">M50-1</strain>
    </source>
</reference>
<dbReference type="PANTHER" id="PTHR38039">
    <property type="entry name" value="TOXIN YOEB"/>
    <property type="match status" value="1"/>
</dbReference>
<dbReference type="Gene3D" id="3.30.2310.20">
    <property type="entry name" value="RelE-like"/>
    <property type="match status" value="1"/>
</dbReference>
<dbReference type="Pfam" id="PF06769">
    <property type="entry name" value="YoeB_toxin"/>
    <property type="match status" value="1"/>
</dbReference>
<proteinExistence type="inferred from homology"/>
<evidence type="ECO:0000256" key="4">
    <source>
        <dbReference type="ARBA" id="ARBA00022759"/>
    </source>
</evidence>
<evidence type="ECO:0000313" key="9">
    <source>
        <dbReference type="Proteomes" id="UP001193081"/>
    </source>
</evidence>
<keyword evidence="9" id="KW-1185">Reference proteome</keyword>